<accession>A0A495BJ30</accession>
<dbReference type="Proteomes" id="UP000279384">
    <property type="component" value="Unassembled WGS sequence"/>
</dbReference>
<protein>
    <recommendedName>
        <fullName evidence="4">DUF1513 domain-containing protein</fullName>
    </recommendedName>
</protein>
<dbReference type="Gene3D" id="2.130.10.10">
    <property type="entry name" value="YVTN repeat-like/Quinoprotein amine dehydrogenase"/>
    <property type="match status" value="1"/>
</dbReference>
<reference evidence="2 3" key="1">
    <citation type="submission" date="2018-10" db="EMBL/GenBank/DDBJ databases">
        <title>Genomic Encyclopedia of Type Strains, Phase IV (KMG-IV): sequencing the most valuable type-strain genomes for metagenomic binning, comparative biology and taxonomic classification.</title>
        <authorList>
            <person name="Goeker M."/>
        </authorList>
    </citation>
    <scope>NUCLEOTIDE SEQUENCE [LARGE SCALE GENOMIC DNA]</scope>
    <source>
        <strain evidence="2 3">DSM 3303</strain>
    </source>
</reference>
<evidence type="ECO:0008006" key="4">
    <source>
        <dbReference type="Google" id="ProtNLM"/>
    </source>
</evidence>
<dbReference type="InterPro" id="IPR008311">
    <property type="entry name" value="UCP028101"/>
</dbReference>
<evidence type="ECO:0000313" key="3">
    <source>
        <dbReference type="Proteomes" id="UP000279384"/>
    </source>
</evidence>
<dbReference type="AlphaFoldDB" id="A0A495BJ30"/>
<evidence type="ECO:0000313" key="2">
    <source>
        <dbReference type="EMBL" id="RKQ61035.1"/>
    </source>
</evidence>
<dbReference type="InterPro" id="IPR011044">
    <property type="entry name" value="Quino_amine_DH_bsu"/>
</dbReference>
<feature type="signal peptide" evidence="1">
    <location>
        <begin position="1"/>
        <end position="30"/>
    </location>
</feature>
<proteinExistence type="predicted"/>
<dbReference type="InterPro" id="IPR015943">
    <property type="entry name" value="WD40/YVTN_repeat-like_dom_sf"/>
</dbReference>
<sequence length="359" mass="38424">MNPMATDPQRRRLLQGVAATLLAWPLRSLAGETALQLLSAYDVGRNEHRVGAAGRSTAATLPQRGHHIALLPGRPHECLVFARRPGSFIARLDWHSGETLAWYDYPDDRHGFGHGIVLPGGVLVTTDSNIDSGDGILTLRDALTLAPLRELPSGGIGPHQLLPLPDGRILVANGGILTLPESGRIKLNVHSMQPSLDIIDLNVGRSVASFRLPDNKLSLRHLAAVADGHYAVALQYEGEGSAPLASLWHENSGLRNLLLPPELAATCNGYAASVAATPTRIACTATKGDQVVFWSGAGEFLGAVALSKPAGIAATPDQRHFIVSNELGDIVWIDSQQLQIVAARSQHFPVKWDNHLVLL</sequence>
<name>A0A495BJ30_VOGIN</name>
<comment type="caution">
    <text evidence="2">The sequence shown here is derived from an EMBL/GenBank/DDBJ whole genome shotgun (WGS) entry which is preliminary data.</text>
</comment>
<dbReference type="PIRSF" id="PIRSF028101">
    <property type="entry name" value="UCP028101"/>
    <property type="match status" value="1"/>
</dbReference>
<dbReference type="Pfam" id="PF07433">
    <property type="entry name" value="DUF1513"/>
    <property type="match status" value="1"/>
</dbReference>
<dbReference type="EMBL" id="RBID01000011">
    <property type="protein sequence ID" value="RKQ61035.1"/>
    <property type="molecule type" value="Genomic_DNA"/>
</dbReference>
<gene>
    <name evidence="2" type="ORF">C8E02_0800</name>
</gene>
<feature type="chain" id="PRO_5019762616" description="DUF1513 domain-containing protein" evidence="1">
    <location>
        <begin position="31"/>
        <end position="359"/>
    </location>
</feature>
<keyword evidence="1" id="KW-0732">Signal</keyword>
<organism evidence="2 3">
    <name type="scientific">Vogesella indigofera</name>
    <name type="common">Pseudomonas indigofera</name>
    <dbReference type="NCBI Taxonomy" id="45465"/>
    <lineage>
        <taxon>Bacteria</taxon>
        <taxon>Pseudomonadati</taxon>
        <taxon>Pseudomonadota</taxon>
        <taxon>Betaproteobacteria</taxon>
        <taxon>Neisseriales</taxon>
        <taxon>Chromobacteriaceae</taxon>
        <taxon>Vogesella</taxon>
    </lineage>
</organism>
<dbReference type="SUPFAM" id="SSF50969">
    <property type="entry name" value="YVTN repeat-like/Quinoprotein amine dehydrogenase"/>
    <property type="match status" value="1"/>
</dbReference>
<evidence type="ECO:0000256" key="1">
    <source>
        <dbReference type="SAM" id="SignalP"/>
    </source>
</evidence>